<organism evidence="1 2">
    <name type="scientific">Brachionus plicatilis</name>
    <name type="common">Marine rotifer</name>
    <name type="synonym">Brachionus muelleri</name>
    <dbReference type="NCBI Taxonomy" id="10195"/>
    <lineage>
        <taxon>Eukaryota</taxon>
        <taxon>Metazoa</taxon>
        <taxon>Spiralia</taxon>
        <taxon>Gnathifera</taxon>
        <taxon>Rotifera</taxon>
        <taxon>Eurotatoria</taxon>
        <taxon>Monogononta</taxon>
        <taxon>Pseudotrocha</taxon>
        <taxon>Ploima</taxon>
        <taxon>Brachionidae</taxon>
        <taxon>Brachionus</taxon>
    </lineage>
</organism>
<keyword evidence="2" id="KW-1185">Reference proteome</keyword>
<reference evidence="1 2" key="1">
    <citation type="journal article" date="2018" name="Sci. Rep.">
        <title>Genomic signatures of local adaptation to the degree of environmental predictability in rotifers.</title>
        <authorList>
            <person name="Franch-Gras L."/>
            <person name="Hahn C."/>
            <person name="Garcia-Roger E.M."/>
            <person name="Carmona M.J."/>
            <person name="Serra M."/>
            <person name="Gomez A."/>
        </authorList>
    </citation>
    <scope>NUCLEOTIDE SEQUENCE [LARGE SCALE GENOMIC DNA]</scope>
    <source>
        <strain evidence="1">HYR1</strain>
    </source>
</reference>
<comment type="caution">
    <text evidence="1">The sequence shown here is derived from an EMBL/GenBank/DDBJ whole genome shotgun (WGS) entry which is preliminary data.</text>
</comment>
<accession>A0A3M7T850</accession>
<name>A0A3M7T850_BRAPC</name>
<dbReference type="AlphaFoldDB" id="A0A3M7T850"/>
<dbReference type="EMBL" id="REGN01000136">
    <property type="protein sequence ID" value="RNA44202.1"/>
    <property type="molecule type" value="Genomic_DNA"/>
</dbReference>
<sequence length="111" mass="13101">MCVQENNFKTPIVELFISLLQFIFTIQNTAVRSIFKLKYDTPSNISRIGFLRYVWTRLSHSIPLVVRLVEEYNKVSNQDILNTQSIVFNYVNMCHILLYELKLGTEKQIKK</sequence>
<proteinExistence type="predicted"/>
<evidence type="ECO:0000313" key="2">
    <source>
        <dbReference type="Proteomes" id="UP000276133"/>
    </source>
</evidence>
<dbReference type="Proteomes" id="UP000276133">
    <property type="component" value="Unassembled WGS sequence"/>
</dbReference>
<protein>
    <submittedName>
        <fullName evidence="1">Uncharacterized protein</fullName>
    </submittedName>
</protein>
<gene>
    <name evidence="1" type="ORF">BpHYR1_010306</name>
</gene>
<evidence type="ECO:0000313" key="1">
    <source>
        <dbReference type="EMBL" id="RNA44202.1"/>
    </source>
</evidence>